<dbReference type="RefSeq" id="WP_387256042.1">
    <property type="nucleotide sequence ID" value="NZ_JBIALX010000027.1"/>
</dbReference>
<accession>A0ABW6NTI6</accession>
<dbReference type="InterPro" id="IPR036388">
    <property type="entry name" value="WH-like_DNA-bd_sf"/>
</dbReference>
<dbReference type="InterPro" id="IPR036390">
    <property type="entry name" value="WH_DNA-bd_sf"/>
</dbReference>
<organism evidence="2 3">
    <name type="scientific">Nocardia africana</name>
    <dbReference type="NCBI Taxonomy" id="134964"/>
    <lineage>
        <taxon>Bacteria</taxon>
        <taxon>Bacillati</taxon>
        <taxon>Actinomycetota</taxon>
        <taxon>Actinomycetes</taxon>
        <taxon>Mycobacteriales</taxon>
        <taxon>Nocardiaceae</taxon>
        <taxon>Nocardia</taxon>
    </lineage>
</organism>
<dbReference type="Proteomes" id="UP001601521">
    <property type="component" value="Unassembled WGS sequence"/>
</dbReference>
<protein>
    <recommendedName>
        <fullName evidence="4">Transcriptional regulator, Acidobacterial, PadR-family</fullName>
    </recommendedName>
</protein>
<dbReference type="SUPFAM" id="SSF46785">
    <property type="entry name" value="Winged helix' DNA-binding domain"/>
    <property type="match status" value="2"/>
</dbReference>
<evidence type="ECO:0008006" key="4">
    <source>
        <dbReference type="Google" id="ProtNLM"/>
    </source>
</evidence>
<comment type="caution">
    <text evidence="2">The sequence shown here is derived from an EMBL/GenBank/DDBJ whole genome shotgun (WGS) entry which is preliminary data.</text>
</comment>
<evidence type="ECO:0000256" key="1">
    <source>
        <dbReference type="SAM" id="MobiDB-lite"/>
    </source>
</evidence>
<dbReference type="Gene3D" id="1.10.10.10">
    <property type="entry name" value="Winged helix-like DNA-binding domain superfamily/Winged helix DNA-binding domain"/>
    <property type="match status" value="2"/>
</dbReference>
<proteinExistence type="predicted"/>
<dbReference type="EMBL" id="JBIALX010000027">
    <property type="protein sequence ID" value="MFF0458420.1"/>
    <property type="molecule type" value="Genomic_DNA"/>
</dbReference>
<evidence type="ECO:0000313" key="3">
    <source>
        <dbReference type="Proteomes" id="UP001601521"/>
    </source>
</evidence>
<feature type="compositionally biased region" description="Polar residues" evidence="1">
    <location>
        <begin position="283"/>
        <end position="292"/>
    </location>
</feature>
<reference evidence="2 3" key="1">
    <citation type="submission" date="2024-10" db="EMBL/GenBank/DDBJ databases">
        <title>The Natural Products Discovery Center: Release of the First 8490 Sequenced Strains for Exploring Actinobacteria Biosynthetic Diversity.</title>
        <authorList>
            <person name="Kalkreuter E."/>
            <person name="Kautsar S.A."/>
            <person name="Yang D."/>
            <person name="Bader C.D."/>
            <person name="Teijaro C.N."/>
            <person name="Fluegel L."/>
            <person name="Davis C.M."/>
            <person name="Simpson J.R."/>
            <person name="Lauterbach L."/>
            <person name="Steele A.D."/>
            <person name="Gui C."/>
            <person name="Meng S."/>
            <person name="Li G."/>
            <person name="Viehrig K."/>
            <person name="Ye F."/>
            <person name="Su P."/>
            <person name="Kiefer A.F."/>
            <person name="Nichols A."/>
            <person name="Cepeda A.J."/>
            <person name="Yan W."/>
            <person name="Fan B."/>
            <person name="Jiang Y."/>
            <person name="Adhikari A."/>
            <person name="Zheng C.-J."/>
            <person name="Schuster L."/>
            <person name="Cowan T.M."/>
            <person name="Smanski M.J."/>
            <person name="Chevrette M.G."/>
            <person name="De Carvalho L.P.S."/>
            <person name="Shen B."/>
        </authorList>
    </citation>
    <scope>NUCLEOTIDE SEQUENCE [LARGE SCALE GENOMIC DNA]</scope>
    <source>
        <strain evidence="2 3">NPDC004550</strain>
    </source>
</reference>
<sequence length="292" mass="32871">MRSTADIAAELGIGQMTVNLALPRFGIPVRPQGVHSRTEMLASLDDTIPAGIRTVVEGTLHGWQRLHRYQIAMAFPTLHTASDYLGLPSGSLVTQINQLETALDTQLFHRAVYRKPQHPTDFGHQLLTDLTQPQVRQLMAAALHQLTPMPDPKTLAEAQRKVAAPRRPGTALRPFKDIPVARLPMTRPLRTILADLLTHHPEQFYGQQLHQRTGIDTATIYPLLRRMEKAGWLTSWPEPEHEWLAGAPPGCGPGRRRTYYQLTHHGHRAATHELNHPRRNRKTNATPQTQNQ</sequence>
<gene>
    <name evidence="2" type="ORF">ACFYTH_34145</name>
</gene>
<keyword evidence="3" id="KW-1185">Reference proteome</keyword>
<feature type="region of interest" description="Disordered" evidence="1">
    <location>
        <begin position="268"/>
        <end position="292"/>
    </location>
</feature>
<evidence type="ECO:0000313" key="2">
    <source>
        <dbReference type="EMBL" id="MFF0458420.1"/>
    </source>
</evidence>
<name>A0ABW6NTI6_9NOCA</name>